<dbReference type="GO" id="GO:0044284">
    <property type="term" value="C:mitochondrial crista junction"/>
    <property type="evidence" value="ECO:0007669"/>
    <property type="project" value="TreeGrafter"/>
</dbReference>
<dbReference type="PANTHER" id="PTHR31816:SF3">
    <property type="entry name" value="MICOS COMPLEX SUBUNIT MIC13"/>
    <property type="match status" value="1"/>
</dbReference>
<comment type="similarity">
    <text evidence="2 8">Belongs to the MICOS complex subunit Mic13 family.</text>
</comment>
<evidence type="ECO:0000313" key="10">
    <source>
        <dbReference type="Proteomes" id="UP000639338"/>
    </source>
</evidence>
<organism evidence="9 10">
    <name type="scientific">Aphidius gifuensis</name>
    <name type="common">Parasitoid wasp</name>
    <dbReference type="NCBI Taxonomy" id="684658"/>
    <lineage>
        <taxon>Eukaryota</taxon>
        <taxon>Metazoa</taxon>
        <taxon>Ecdysozoa</taxon>
        <taxon>Arthropoda</taxon>
        <taxon>Hexapoda</taxon>
        <taxon>Insecta</taxon>
        <taxon>Pterygota</taxon>
        <taxon>Neoptera</taxon>
        <taxon>Endopterygota</taxon>
        <taxon>Hymenoptera</taxon>
        <taxon>Apocrita</taxon>
        <taxon>Ichneumonoidea</taxon>
        <taxon>Braconidae</taxon>
        <taxon>Aphidiinae</taxon>
        <taxon>Aphidius</taxon>
    </lineage>
</organism>
<comment type="function">
    <text evidence="8">Component of the MICOS complex, a large protein complex of the mitochondrial inner membrane that plays crucial roles in the maintenance of crista junctions, inner membrane architecture, and formation of contact sites to the outer membrane.</text>
</comment>
<proteinExistence type="inferred from homology"/>
<accession>A0A834XRL1</accession>
<comment type="subcellular location">
    <subcellularLocation>
        <location evidence="1 8">Mitochondrion inner membrane</location>
        <topology evidence="1 8">Single-pass membrane protein</topology>
    </subcellularLocation>
</comment>
<keyword evidence="5" id="KW-1133">Transmembrane helix</keyword>
<comment type="subunit">
    <text evidence="8">Component of the mitochondrial contact site and cristae organizing system (MICOS) complex.</text>
</comment>
<dbReference type="EMBL" id="JACMRX010000004">
    <property type="protein sequence ID" value="KAF7991257.1"/>
    <property type="molecule type" value="Genomic_DNA"/>
</dbReference>
<keyword evidence="7" id="KW-0472">Membrane</keyword>
<dbReference type="Pfam" id="PF15884">
    <property type="entry name" value="QIL1"/>
    <property type="match status" value="1"/>
</dbReference>
<keyword evidence="3" id="KW-0812">Transmembrane</keyword>
<evidence type="ECO:0000256" key="4">
    <source>
        <dbReference type="ARBA" id="ARBA00022792"/>
    </source>
</evidence>
<sequence length="130" mass="14335">MGLIKFAVKSSIVGGLIYYTVEEGLWSNSDDSIKFCTKLYNNITPYLTNNTVKDVVKDKCVVLNDLPNISTMTNCARGMWNIGVKKSINYVSELPTHATNGVDTVMSSPTIKNAIESFKNSNEQTSTKSQ</sequence>
<evidence type="ECO:0000256" key="7">
    <source>
        <dbReference type="ARBA" id="ARBA00023136"/>
    </source>
</evidence>
<dbReference type="Proteomes" id="UP000639338">
    <property type="component" value="Unassembled WGS sequence"/>
</dbReference>
<evidence type="ECO:0000256" key="5">
    <source>
        <dbReference type="ARBA" id="ARBA00022989"/>
    </source>
</evidence>
<dbReference type="GO" id="GO:0061617">
    <property type="term" value="C:MICOS complex"/>
    <property type="evidence" value="ECO:0007669"/>
    <property type="project" value="UniProtKB-UniRule"/>
</dbReference>
<dbReference type="OrthoDB" id="5948578at2759"/>
<name>A0A834XRL1_APHGI</name>
<dbReference type="InterPro" id="IPR026769">
    <property type="entry name" value="Mic13"/>
</dbReference>
<evidence type="ECO:0000256" key="8">
    <source>
        <dbReference type="RuleBase" id="RU363009"/>
    </source>
</evidence>
<evidence type="ECO:0000256" key="1">
    <source>
        <dbReference type="ARBA" id="ARBA00004434"/>
    </source>
</evidence>
<dbReference type="PANTHER" id="PTHR31816">
    <property type="entry name" value="MICOS COMPLEX SUBUNIT MIC13"/>
    <property type="match status" value="1"/>
</dbReference>
<protein>
    <recommendedName>
        <fullName evidence="8">MICOS complex subunit MIC13</fullName>
    </recommendedName>
</protein>
<evidence type="ECO:0000313" key="9">
    <source>
        <dbReference type="EMBL" id="KAF7991257.1"/>
    </source>
</evidence>
<keyword evidence="6 8" id="KW-0496">Mitochondrion</keyword>
<dbReference type="GO" id="GO:0042407">
    <property type="term" value="P:cristae formation"/>
    <property type="evidence" value="ECO:0007669"/>
    <property type="project" value="TreeGrafter"/>
</dbReference>
<reference evidence="9 10" key="1">
    <citation type="submission" date="2020-08" db="EMBL/GenBank/DDBJ databases">
        <title>Aphidius gifuensis genome sequencing and assembly.</title>
        <authorList>
            <person name="Du Z."/>
        </authorList>
    </citation>
    <scope>NUCLEOTIDE SEQUENCE [LARGE SCALE GENOMIC DNA]</scope>
    <source>
        <strain evidence="9">YNYX2018</strain>
        <tissue evidence="9">Adults</tissue>
    </source>
</reference>
<evidence type="ECO:0000256" key="3">
    <source>
        <dbReference type="ARBA" id="ARBA00022692"/>
    </source>
</evidence>
<dbReference type="AlphaFoldDB" id="A0A834XRL1"/>
<evidence type="ECO:0000256" key="2">
    <source>
        <dbReference type="ARBA" id="ARBA00006771"/>
    </source>
</evidence>
<keyword evidence="4 8" id="KW-0999">Mitochondrion inner membrane</keyword>
<comment type="caution">
    <text evidence="9">The sequence shown here is derived from an EMBL/GenBank/DDBJ whole genome shotgun (WGS) entry which is preliminary data.</text>
</comment>
<keyword evidence="10" id="KW-1185">Reference proteome</keyword>
<gene>
    <name evidence="9" type="ORF">HCN44_002819</name>
</gene>
<evidence type="ECO:0000256" key="6">
    <source>
        <dbReference type="ARBA" id="ARBA00023128"/>
    </source>
</evidence>